<dbReference type="EMBL" id="LNXV01000008">
    <property type="protein sequence ID" value="KTC84845.1"/>
    <property type="molecule type" value="Genomic_DNA"/>
</dbReference>
<dbReference type="RefSeq" id="WP_238583824.1">
    <property type="nucleotide sequence ID" value="NZ_CAAAHU010000016.1"/>
</dbReference>
<dbReference type="PATRIC" id="fig|29422.6.peg.1114"/>
<dbReference type="STRING" id="29422.Lbru_1060"/>
<sequence length="56" mass="6038">MNDCATAKSSCAGSSTKDNQSDAFIFLPKGMCDRLVGGHLTAENKKKSSEFFDIFS</sequence>
<proteinExistence type="predicted"/>
<evidence type="ECO:0000313" key="2">
    <source>
        <dbReference type="Proteomes" id="UP000054742"/>
    </source>
</evidence>
<comment type="caution">
    <text evidence="1">The sequence shown here is derived from an EMBL/GenBank/DDBJ whole genome shotgun (WGS) entry which is preliminary data.</text>
</comment>
<evidence type="ECO:0000313" key="1">
    <source>
        <dbReference type="EMBL" id="KTC84845.1"/>
    </source>
</evidence>
<organism evidence="1 2">
    <name type="scientific">Legionella brunensis</name>
    <dbReference type="NCBI Taxonomy" id="29422"/>
    <lineage>
        <taxon>Bacteria</taxon>
        <taxon>Pseudomonadati</taxon>
        <taxon>Pseudomonadota</taxon>
        <taxon>Gammaproteobacteria</taxon>
        <taxon>Legionellales</taxon>
        <taxon>Legionellaceae</taxon>
        <taxon>Legionella</taxon>
    </lineage>
</organism>
<accession>A0A0W0SNQ2</accession>
<dbReference type="Proteomes" id="UP000054742">
    <property type="component" value="Unassembled WGS sequence"/>
</dbReference>
<protein>
    <submittedName>
        <fullName evidence="1">Signal peptide protein</fullName>
    </submittedName>
</protein>
<dbReference type="InterPro" id="IPR018740">
    <property type="entry name" value="DUF2282_membr"/>
</dbReference>
<dbReference type="Pfam" id="PF10048">
    <property type="entry name" value="DUF2282"/>
    <property type="match status" value="1"/>
</dbReference>
<name>A0A0W0SNQ2_9GAMM</name>
<reference evidence="1 2" key="1">
    <citation type="submission" date="2015-11" db="EMBL/GenBank/DDBJ databases">
        <title>Genomic analysis of 38 Legionella species identifies large and diverse effector repertoires.</title>
        <authorList>
            <person name="Burstein D."/>
            <person name="Amaro F."/>
            <person name="Zusman T."/>
            <person name="Lifshitz Z."/>
            <person name="Cohen O."/>
            <person name="Gilbert J.A."/>
            <person name="Pupko T."/>
            <person name="Shuman H.A."/>
            <person name="Segal G."/>
        </authorList>
    </citation>
    <scope>NUCLEOTIDE SEQUENCE [LARGE SCALE GENOMIC DNA]</scope>
    <source>
        <strain evidence="1 2">ATCC 43878</strain>
    </source>
</reference>
<dbReference type="AlphaFoldDB" id="A0A0W0SNQ2"/>
<keyword evidence="2" id="KW-1185">Reference proteome</keyword>
<gene>
    <name evidence="1" type="ORF">Lbru_1060</name>
</gene>